<reference evidence="6 7" key="1">
    <citation type="submission" date="2024-06" db="EMBL/GenBank/DDBJ databases">
        <title>The Natural Products Discovery Center: Release of the First 8490 Sequenced Strains for Exploring Actinobacteria Biosynthetic Diversity.</title>
        <authorList>
            <person name="Kalkreuter E."/>
            <person name="Kautsar S.A."/>
            <person name="Yang D."/>
            <person name="Bader C.D."/>
            <person name="Teijaro C.N."/>
            <person name="Fluegel L."/>
            <person name="Davis C.M."/>
            <person name="Simpson J.R."/>
            <person name="Lauterbach L."/>
            <person name="Steele A.D."/>
            <person name="Gui C."/>
            <person name="Meng S."/>
            <person name="Li G."/>
            <person name="Viehrig K."/>
            <person name="Ye F."/>
            <person name="Su P."/>
            <person name="Kiefer A.F."/>
            <person name="Nichols A."/>
            <person name="Cepeda A.J."/>
            <person name="Yan W."/>
            <person name="Fan B."/>
            <person name="Jiang Y."/>
            <person name="Adhikari A."/>
            <person name="Zheng C.-J."/>
            <person name="Schuster L."/>
            <person name="Cowan T.M."/>
            <person name="Smanski M.J."/>
            <person name="Chevrette M.G."/>
            <person name="De Carvalho L.P.S."/>
            <person name="Shen B."/>
        </authorList>
    </citation>
    <scope>NUCLEOTIDE SEQUENCE [LARGE SCALE GENOMIC DNA]</scope>
    <source>
        <strain evidence="6 7">NPDC048946</strain>
    </source>
</reference>
<dbReference type="PANTHER" id="PTHR47506:SF1">
    <property type="entry name" value="HTH-TYPE TRANSCRIPTIONAL REGULATOR YJDC"/>
    <property type="match status" value="1"/>
</dbReference>
<evidence type="ECO:0000256" key="2">
    <source>
        <dbReference type="ARBA" id="ARBA00023125"/>
    </source>
</evidence>
<dbReference type="EMBL" id="JBEZFP010000158">
    <property type="protein sequence ID" value="MEU8139165.1"/>
    <property type="molecule type" value="Genomic_DNA"/>
</dbReference>
<dbReference type="PROSITE" id="PS50977">
    <property type="entry name" value="HTH_TETR_2"/>
    <property type="match status" value="1"/>
</dbReference>
<dbReference type="InterPro" id="IPR036271">
    <property type="entry name" value="Tet_transcr_reg_TetR-rel_C_sf"/>
</dbReference>
<evidence type="ECO:0000313" key="7">
    <source>
        <dbReference type="Proteomes" id="UP001551482"/>
    </source>
</evidence>
<accession>A0ABV3DTT5</accession>
<evidence type="ECO:0000256" key="1">
    <source>
        <dbReference type="ARBA" id="ARBA00023015"/>
    </source>
</evidence>
<protein>
    <submittedName>
        <fullName evidence="6">TetR/AcrR family transcriptional regulator</fullName>
    </submittedName>
</protein>
<sequence>MTARTTPGPRERLLDAARQLTYTQGMGVGIDAILKSANVARRSLYEHFGGKDGLITEVLRRTAVVDVAAYRTTMDAAGDDPRARLLAVFDRLGEVADTPAFRGCRYLAADLALADPDHPGHAVTREYREDVHQILEHELVRLEHPRPGHAADQLQLLVDGLLAVAATRPGSGPAAAARELAERVVDEGRRAPA</sequence>
<dbReference type="InterPro" id="IPR009057">
    <property type="entry name" value="Homeodomain-like_sf"/>
</dbReference>
<proteinExistence type="predicted"/>
<keyword evidence="2 4" id="KW-0238">DNA-binding</keyword>
<evidence type="ECO:0000313" key="6">
    <source>
        <dbReference type="EMBL" id="MEU8139165.1"/>
    </source>
</evidence>
<feature type="DNA-binding region" description="H-T-H motif" evidence="4">
    <location>
        <begin position="29"/>
        <end position="48"/>
    </location>
</feature>
<dbReference type="PANTHER" id="PTHR47506">
    <property type="entry name" value="TRANSCRIPTIONAL REGULATORY PROTEIN"/>
    <property type="match status" value="1"/>
</dbReference>
<gene>
    <name evidence="6" type="ORF">AB0C36_37415</name>
</gene>
<organism evidence="6 7">
    <name type="scientific">Streptodolium elevatio</name>
    <dbReference type="NCBI Taxonomy" id="3157996"/>
    <lineage>
        <taxon>Bacteria</taxon>
        <taxon>Bacillati</taxon>
        <taxon>Actinomycetota</taxon>
        <taxon>Actinomycetes</taxon>
        <taxon>Kitasatosporales</taxon>
        <taxon>Streptomycetaceae</taxon>
        <taxon>Streptodolium</taxon>
    </lineage>
</organism>
<evidence type="ECO:0000256" key="4">
    <source>
        <dbReference type="PROSITE-ProRule" id="PRU00335"/>
    </source>
</evidence>
<evidence type="ECO:0000256" key="3">
    <source>
        <dbReference type="ARBA" id="ARBA00023163"/>
    </source>
</evidence>
<feature type="domain" description="HTH tetR-type" evidence="5">
    <location>
        <begin position="7"/>
        <end position="66"/>
    </location>
</feature>
<dbReference type="Gene3D" id="1.10.357.10">
    <property type="entry name" value="Tetracycline Repressor, domain 2"/>
    <property type="match status" value="1"/>
</dbReference>
<dbReference type="PRINTS" id="PR00455">
    <property type="entry name" value="HTHTETR"/>
</dbReference>
<keyword evidence="3" id="KW-0804">Transcription</keyword>
<dbReference type="SUPFAM" id="SSF46689">
    <property type="entry name" value="Homeodomain-like"/>
    <property type="match status" value="1"/>
</dbReference>
<dbReference type="RefSeq" id="WP_358363074.1">
    <property type="nucleotide sequence ID" value="NZ_JBEZFP010000158.1"/>
</dbReference>
<dbReference type="Pfam" id="PF00440">
    <property type="entry name" value="TetR_N"/>
    <property type="match status" value="1"/>
</dbReference>
<keyword evidence="7" id="KW-1185">Reference proteome</keyword>
<keyword evidence="1" id="KW-0805">Transcription regulation</keyword>
<dbReference type="SUPFAM" id="SSF48498">
    <property type="entry name" value="Tetracyclin repressor-like, C-terminal domain"/>
    <property type="match status" value="1"/>
</dbReference>
<comment type="caution">
    <text evidence="6">The sequence shown here is derived from an EMBL/GenBank/DDBJ whole genome shotgun (WGS) entry which is preliminary data.</text>
</comment>
<dbReference type="Proteomes" id="UP001551482">
    <property type="component" value="Unassembled WGS sequence"/>
</dbReference>
<dbReference type="InterPro" id="IPR001647">
    <property type="entry name" value="HTH_TetR"/>
</dbReference>
<name>A0ABV3DTT5_9ACTN</name>
<evidence type="ECO:0000259" key="5">
    <source>
        <dbReference type="PROSITE" id="PS50977"/>
    </source>
</evidence>